<evidence type="ECO:0008006" key="5">
    <source>
        <dbReference type="Google" id="ProtNLM"/>
    </source>
</evidence>
<protein>
    <recommendedName>
        <fullName evidence="5">Coenzyme F420 hydrogenase subunit beta</fullName>
    </recommendedName>
</protein>
<dbReference type="eggNOG" id="ENOG502QR65">
    <property type="taxonomic scope" value="Eukaryota"/>
</dbReference>
<sequence length="433" mass="47544">MGEPGKSVTALVCSVRCIGLTLMLWHTTAHLFMGTPHSNHSAQHSVHRDLTDTQEQGMGVTTEVLYARVKPPVPGAQWTGVVTQIAVQALETGLVEAVVCVQSEPGDHLAPLPVVARSVADIVAARGVKPSLSPNLNTLALVESLGIKRLLFIGVGCQVQALRHVEKHLGLEALYVLGTNCVDNGRREGLAKFLQAASDSPDTVLHYEFMQARARGRKRGERDSRTQYLANPHMKTLQDYRVHLKHRDGHFEKVPYFSLPANDLNDVIAPSCYACFDYANAAADVVVGYMGVPSLGVDMTQHLQYVTVRNERGAALLKLIEERVERRPPVSAGDRKALVLQTVLADDEAKLGKGPKPMPRLLGTALAWLLTRLGPRGMEFARYSLDYHVIRQGLKNYLHVVRTWGKERAARHVPAYAKQIVADYDAKGAISAR</sequence>
<dbReference type="InterPro" id="IPR007525">
    <property type="entry name" value="FrhB_FdhB_C"/>
</dbReference>
<dbReference type="Pfam" id="PF04422">
    <property type="entry name" value="FrhB_FdhB_N"/>
    <property type="match status" value="1"/>
</dbReference>
<dbReference type="OrthoDB" id="191568at2759"/>
<feature type="domain" description="Coenzyme F420 hydrogenase/dehydrogenase beta subunit N-terminal" evidence="1">
    <location>
        <begin position="64"/>
        <end position="139"/>
    </location>
</feature>
<dbReference type="KEGG" id="apro:F751_6298"/>
<dbReference type="InterPro" id="IPR045220">
    <property type="entry name" value="FRHB/FDHB/HCAR-like"/>
</dbReference>
<dbReference type="PANTHER" id="PTHR31332:SF0">
    <property type="entry name" value="7-HYDROXYMETHYL CHLOROPHYLL A REDUCTASE, CHLOROPLASTIC"/>
    <property type="match status" value="1"/>
</dbReference>
<dbReference type="AlphaFoldDB" id="A0A087SSS3"/>
<dbReference type="GO" id="GO:0090415">
    <property type="term" value="F:7-hydroxymethyl chlorophyll a reductase activity"/>
    <property type="evidence" value="ECO:0007669"/>
    <property type="project" value="TreeGrafter"/>
</dbReference>
<evidence type="ECO:0000259" key="2">
    <source>
        <dbReference type="Pfam" id="PF04432"/>
    </source>
</evidence>
<name>A0A087SSS3_AUXPR</name>
<dbReference type="Proteomes" id="UP000028924">
    <property type="component" value="Unassembled WGS sequence"/>
</dbReference>
<dbReference type="RefSeq" id="XP_011401824.1">
    <property type="nucleotide sequence ID" value="XM_011403522.1"/>
</dbReference>
<dbReference type="EMBL" id="KL662182">
    <property type="protein sequence ID" value="KFM28777.1"/>
    <property type="molecule type" value="Genomic_DNA"/>
</dbReference>
<proteinExistence type="predicted"/>
<dbReference type="STRING" id="3075.A0A087SSS3"/>
<evidence type="ECO:0000259" key="1">
    <source>
        <dbReference type="Pfam" id="PF04422"/>
    </source>
</evidence>
<accession>A0A087SSS3</accession>
<feature type="domain" description="Coenzyme F420 hydrogenase/dehydrogenase beta subunit C-terminal" evidence="2">
    <location>
        <begin position="148"/>
        <end position="323"/>
    </location>
</feature>
<dbReference type="InterPro" id="IPR007516">
    <property type="entry name" value="Co_F420_Hydgase/DH_bsu_N"/>
</dbReference>
<evidence type="ECO:0000313" key="3">
    <source>
        <dbReference type="EMBL" id="KFM28777.1"/>
    </source>
</evidence>
<reference evidence="3 4" key="1">
    <citation type="journal article" date="2014" name="BMC Genomics">
        <title>Oil accumulation mechanisms of the oleaginous microalga Chlorella protothecoides revealed through its genome, transcriptomes, and proteomes.</title>
        <authorList>
            <person name="Gao C."/>
            <person name="Wang Y."/>
            <person name="Shen Y."/>
            <person name="Yan D."/>
            <person name="He X."/>
            <person name="Dai J."/>
            <person name="Wu Q."/>
        </authorList>
    </citation>
    <scope>NUCLEOTIDE SEQUENCE [LARGE SCALE GENOMIC DNA]</scope>
    <source>
        <strain evidence="3 4">0710</strain>
    </source>
</reference>
<dbReference type="Pfam" id="PF04432">
    <property type="entry name" value="FrhB_FdhB_C"/>
    <property type="match status" value="1"/>
</dbReference>
<dbReference type="GeneID" id="23617689"/>
<organism evidence="3 4">
    <name type="scientific">Auxenochlorella protothecoides</name>
    <name type="common">Green microalga</name>
    <name type="synonym">Chlorella protothecoides</name>
    <dbReference type="NCBI Taxonomy" id="3075"/>
    <lineage>
        <taxon>Eukaryota</taxon>
        <taxon>Viridiplantae</taxon>
        <taxon>Chlorophyta</taxon>
        <taxon>core chlorophytes</taxon>
        <taxon>Trebouxiophyceae</taxon>
        <taxon>Chlorellales</taxon>
        <taxon>Chlorellaceae</taxon>
        <taxon>Auxenochlorella</taxon>
    </lineage>
</organism>
<gene>
    <name evidence="3" type="ORF">F751_6298</name>
</gene>
<dbReference type="GO" id="GO:0033354">
    <property type="term" value="P:chlorophyll cycle"/>
    <property type="evidence" value="ECO:0007669"/>
    <property type="project" value="TreeGrafter"/>
</dbReference>
<keyword evidence="4" id="KW-1185">Reference proteome</keyword>
<evidence type="ECO:0000313" key="4">
    <source>
        <dbReference type="Proteomes" id="UP000028924"/>
    </source>
</evidence>
<dbReference type="GO" id="GO:0009507">
    <property type="term" value="C:chloroplast"/>
    <property type="evidence" value="ECO:0007669"/>
    <property type="project" value="TreeGrafter"/>
</dbReference>
<dbReference type="PANTHER" id="PTHR31332">
    <property type="entry name" value="7-HYDROXYMETHYL CHLOROPHYLL A REDUCTASE, CHLOROPLASTIC"/>
    <property type="match status" value="1"/>
</dbReference>